<dbReference type="Proteomes" id="UP000016511">
    <property type="component" value="Unassembled WGS sequence"/>
</dbReference>
<name>U1Y822_ANEAE</name>
<proteinExistence type="predicted"/>
<dbReference type="HOGENOM" id="CLU_2803073_0_0_9"/>
<sequence>MPAYDKAGELSFLMDKKVNAIVKKKSSIYFLSYMERMKRRVKKTDNVRKFFYNRINLDMYTGGMAVG</sequence>
<evidence type="ECO:0000313" key="1">
    <source>
        <dbReference type="EMBL" id="ERI08287.1"/>
    </source>
</evidence>
<dbReference type="AlphaFoldDB" id="U1Y822"/>
<dbReference type="PATRIC" id="fig|649747.3.peg.3233"/>
<reference evidence="1 2" key="1">
    <citation type="submission" date="2013-08" db="EMBL/GenBank/DDBJ databases">
        <authorList>
            <person name="Weinstock G."/>
            <person name="Sodergren E."/>
            <person name="Wylie T."/>
            <person name="Fulton L."/>
            <person name="Fulton R."/>
            <person name="Fronick C."/>
            <person name="O'Laughlin M."/>
            <person name="Godfrey J."/>
            <person name="Miner T."/>
            <person name="Herter B."/>
            <person name="Appelbaum E."/>
            <person name="Cordes M."/>
            <person name="Lek S."/>
            <person name="Wollam A."/>
            <person name="Pepin K.H."/>
            <person name="Palsikar V.B."/>
            <person name="Mitreva M."/>
            <person name="Wilson R.K."/>
        </authorList>
    </citation>
    <scope>NUCLEOTIDE SEQUENCE [LARGE SCALE GENOMIC DNA]</scope>
    <source>
        <strain evidence="1 2">ATCC 12856</strain>
    </source>
</reference>
<protein>
    <submittedName>
        <fullName evidence="1">Uncharacterized protein</fullName>
    </submittedName>
</protein>
<organism evidence="1 2">
    <name type="scientific">Aneurinibacillus aneurinilyticus ATCC 12856</name>
    <dbReference type="NCBI Taxonomy" id="649747"/>
    <lineage>
        <taxon>Bacteria</taxon>
        <taxon>Bacillati</taxon>
        <taxon>Bacillota</taxon>
        <taxon>Bacilli</taxon>
        <taxon>Bacillales</taxon>
        <taxon>Paenibacillaceae</taxon>
        <taxon>Aneurinibacillus group</taxon>
        <taxon>Aneurinibacillus</taxon>
    </lineage>
</organism>
<keyword evidence="2" id="KW-1185">Reference proteome</keyword>
<gene>
    <name evidence="1" type="ORF">HMPREF0083_03569</name>
</gene>
<accession>U1Y822</accession>
<comment type="caution">
    <text evidence="1">The sequence shown here is derived from an EMBL/GenBank/DDBJ whole genome shotgun (WGS) entry which is preliminary data.</text>
</comment>
<dbReference type="EMBL" id="AWSJ01000217">
    <property type="protein sequence ID" value="ERI08287.1"/>
    <property type="molecule type" value="Genomic_DNA"/>
</dbReference>
<evidence type="ECO:0000313" key="2">
    <source>
        <dbReference type="Proteomes" id="UP000016511"/>
    </source>
</evidence>
<dbReference type="STRING" id="649747.HMPREF0083_03569"/>